<dbReference type="Gene3D" id="3.20.20.370">
    <property type="entry name" value="Glycoside hydrolase/deacetylase"/>
    <property type="match status" value="2"/>
</dbReference>
<dbReference type="SUPFAM" id="SSF88713">
    <property type="entry name" value="Glycoside hydrolase/deacetylase"/>
    <property type="match status" value="2"/>
</dbReference>
<protein>
    <recommendedName>
        <fullName evidence="3">NodB homology domain-containing protein</fullName>
    </recommendedName>
</protein>
<dbReference type="InterPro" id="IPR011330">
    <property type="entry name" value="Glyco_hydro/deAcase_b/a-brl"/>
</dbReference>
<evidence type="ECO:0000259" key="3">
    <source>
        <dbReference type="PROSITE" id="PS51677"/>
    </source>
</evidence>
<evidence type="ECO:0000256" key="1">
    <source>
        <dbReference type="ARBA" id="ARBA00022723"/>
    </source>
</evidence>
<dbReference type="GO" id="GO:0016810">
    <property type="term" value="F:hydrolase activity, acting on carbon-nitrogen (but not peptide) bonds"/>
    <property type="evidence" value="ECO:0007669"/>
    <property type="project" value="InterPro"/>
</dbReference>
<dbReference type="GO" id="GO:0005975">
    <property type="term" value="P:carbohydrate metabolic process"/>
    <property type="evidence" value="ECO:0007669"/>
    <property type="project" value="InterPro"/>
</dbReference>
<gene>
    <name evidence="4" type="ORF">SDC9_09109</name>
</gene>
<dbReference type="InterPro" id="IPR002509">
    <property type="entry name" value="NODB_dom"/>
</dbReference>
<dbReference type="PROSITE" id="PS51677">
    <property type="entry name" value="NODB"/>
    <property type="match status" value="2"/>
</dbReference>
<dbReference type="Pfam" id="PF01522">
    <property type="entry name" value="Polysacc_deac_1"/>
    <property type="match status" value="2"/>
</dbReference>
<name>A0A644T963_9ZZZZ</name>
<reference evidence="4" key="1">
    <citation type="submission" date="2019-08" db="EMBL/GenBank/DDBJ databases">
        <authorList>
            <person name="Kucharzyk K."/>
            <person name="Murdoch R.W."/>
            <person name="Higgins S."/>
            <person name="Loffler F."/>
        </authorList>
    </citation>
    <scope>NUCLEOTIDE SEQUENCE</scope>
</reference>
<proteinExistence type="predicted"/>
<dbReference type="InterPro" id="IPR050248">
    <property type="entry name" value="Polysacc_deacetylase_ArnD"/>
</dbReference>
<dbReference type="PANTHER" id="PTHR10587">
    <property type="entry name" value="GLYCOSYL TRANSFERASE-RELATED"/>
    <property type="match status" value="1"/>
</dbReference>
<feature type="domain" description="NodB homology" evidence="3">
    <location>
        <begin position="242"/>
        <end position="421"/>
    </location>
</feature>
<evidence type="ECO:0000256" key="2">
    <source>
        <dbReference type="ARBA" id="ARBA00022801"/>
    </source>
</evidence>
<keyword evidence="2" id="KW-0378">Hydrolase</keyword>
<dbReference type="GO" id="GO:0016020">
    <property type="term" value="C:membrane"/>
    <property type="evidence" value="ECO:0007669"/>
    <property type="project" value="TreeGrafter"/>
</dbReference>
<sequence length="428" mass="47333">MKVLVVVITLFCLLARPVYAEPATIIDNVVTNEKIIALSIEDIRTEVELEKVIVLCETQKVKLTFFLAGQFIKENPLIVRKAFDKGYEFGNYGLTTRYWGKITKDEIMNELTETGAILQKTLGVAGKVVRPPYSSYEDSFLQASSASFLTVVRGLDTGEWTIDSPQAVVDKVKSTAASGSIVRINMQARHSADALPEVIRELSSMGYNIVTVSDLLAKAQPVPKPINVKPFRVVRQVSEASPKIALTFDDGGSSYRVNSILDVLRENGVKSTFFLSGDWADNNSNLLQSIAVDGHEIANHSYSHPVFSWLGTADIESELVSTEIAIRRGIGDEPRRYFRPPYGDYNSAVYETVKNLGYEAIVLWDVDTRDWSGVSSQTIINRVLNQVSGGSIVLFHLHANGTTEALRELIPMLRAQGYEMTTVGAMLE</sequence>
<dbReference type="AlphaFoldDB" id="A0A644T963"/>
<dbReference type="CDD" id="cd10917">
    <property type="entry name" value="CE4_NodB_like_6s_7s"/>
    <property type="match status" value="1"/>
</dbReference>
<evidence type="ECO:0000313" key="4">
    <source>
        <dbReference type="EMBL" id="MPL63476.1"/>
    </source>
</evidence>
<organism evidence="4">
    <name type="scientific">bioreactor metagenome</name>
    <dbReference type="NCBI Taxonomy" id="1076179"/>
    <lineage>
        <taxon>unclassified sequences</taxon>
        <taxon>metagenomes</taxon>
        <taxon>ecological metagenomes</taxon>
    </lineage>
</organism>
<dbReference type="EMBL" id="VSSQ01000021">
    <property type="protein sequence ID" value="MPL63476.1"/>
    <property type="molecule type" value="Genomic_DNA"/>
</dbReference>
<accession>A0A644T963</accession>
<feature type="domain" description="NodB homology" evidence="3">
    <location>
        <begin position="34"/>
        <end position="210"/>
    </location>
</feature>
<dbReference type="GO" id="GO:0046872">
    <property type="term" value="F:metal ion binding"/>
    <property type="evidence" value="ECO:0007669"/>
    <property type="project" value="UniProtKB-KW"/>
</dbReference>
<dbReference type="PANTHER" id="PTHR10587:SF133">
    <property type="entry name" value="CHITIN DEACETYLASE 1-RELATED"/>
    <property type="match status" value="1"/>
</dbReference>
<keyword evidence="1" id="KW-0479">Metal-binding</keyword>
<comment type="caution">
    <text evidence="4">The sequence shown here is derived from an EMBL/GenBank/DDBJ whole genome shotgun (WGS) entry which is preliminary data.</text>
</comment>